<dbReference type="RefSeq" id="XP_005828822.1">
    <property type="nucleotide sequence ID" value="XM_005828765.1"/>
</dbReference>
<dbReference type="InterPro" id="IPR011013">
    <property type="entry name" value="Gal_mutarotase_sf_dom"/>
</dbReference>
<feature type="binding site" evidence="7">
    <location>
        <begin position="59"/>
        <end position="60"/>
    </location>
    <ligand>
        <name>beta-D-galactose</name>
        <dbReference type="ChEBI" id="CHEBI:27667"/>
    </ligand>
</feature>
<dbReference type="SUPFAM" id="SSF74650">
    <property type="entry name" value="Galactose mutarotase-like"/>
    <property type="match status" value="1"/>
</dbReference>
<dbReference type="GO" id="GO:0004034">
    <property type="term" value="F:aldose 1-epimerase activity"/>
    <property type="evidence" value="ECO:0007669"/>
    <property type="project" value="TreeGrafter"/>
</dbReference>
<evidence type="ECO:0000313" key="9">
    <source>
        <dbReference type="EnsemblProtists" id="EKX41842"/>
    </source>
</evidence>
<comment type="pathway">
    <text evidence="1">Carbohydrate metabolism; hexose metabolism.</text>
</comment>
<evidence type="ECO:0000256" key="4">
    <source>
        <dbReference type="ARBA" id="ARBA00023277"/>
    </source>
</evidence>
<dbReference type="PIRSF" id="PIRSF005096">
    <property type="entry name" value="GALM"/>
    <property type="match status" value="1"/>
</dbReference>
<dbReference type="InterPro" id="IPR008183">
    <property type="entry name" value="Aldose_1/G6P_1-epimerase"/>
</dbReference>
<dbReference type="PaxDb" id="55529-EKX41842"/>
<dbReference type="GO" id="GO:0033499">
    <property type="term" value="P:galactose catabolic process via UDP-galactose, Leloir pathway"/>
    <property type="evidence" value="ECO:0007669"/>
    <property type="project" value="TreeGrafter"/>
</dbReference>
<dbReference type="PANTHER" id="PTHR10091:SF0">
    <property type="entry name" value="GALACTOSE MUTAROTASE"/>
    <property type="match status" value="1"/>
</dbReference>
<feature type="active site" description="Proton acceptor" evidence="5">
    <location>
        <position position="304"/>
    </location>
</feature>
<dbReference type="InterPro" id="IPR014718">
    <property type="entry name" value="GH-type_carb-bd"/>
</dbReference>
<protein>
    <recommendedName>
        <fullName evidence="11">Aldose 1-epimerase</fullName>
    </recommendedName>
</protein>
<feature type="binding site" evidence="6">
    <location>
        <position position="228"/>
    </location>
    <ligand>
        <name>beta-D-galactose</name>
        <dbReference type="ChEBI" id="CHEBI:27667"/>
    </ligand>
</feature>
<keyword evidence="4" id="KW-0119">Carbohydrate metabolism</keyword>
<dbReference type="OrthoDB" id="274691at2759"/>
<evidence type="ECO:0000256" key="6">
    <source>
        <dbReference type="PIRSR" id="PIRSR005096-2"/>
    </source>
</evidence>
<dbReference type="HOGENOM" id="CLU_031753_2_0_1"/>
<dbReference type="Pfam" id="PF01263">
    <property type="entry name" value="Aldose_epim"/>
    <property type="match status" value="1"/>
</dbReference>
<dbReference type="CDD" id="cd09019">
    <property type="entry name" value="galactose_mutarotase_like"/>
    <property type="match status" value="1"/>
</dbReference>
<dbReference type="EMBL" id="JH993020">
    <property type="protein sequence ID" value="EKX41842.1"/>
    <property type="molecule type" value="Genomic_DNA"/>
</dbReference>
<dbReference type="Proteomes" id="UP000011087">
    <property type="component" value="Unassembled WGS sequence"/>
</dbReference>
<comment type="similarity">
    <text evidence="2">Belongs to the aldose epimerase family.</text>
</comment>
<feature type="non-terminal residue" evidence="8">
    <location>
        <position position="313"/>
    </location>
</feature>
<evidence type="ECO:0000256" key="1">
    <source>
        <dbReference type="ARBA" id="ARBA00005028"/>
    </source>
</evidence>
<dbReference type="AlphaFoldDB" id="L1J0M5"/>
<evidence type="ECO:0008006" key="11">
    <source>
        <dbReference type="Google" id="ProtNLM"/>
    </source>
</evidence>
<dbReference type="KEGG" id="gtt:GUITHDRAFT_61200"/>
<reference evidence="8 10" key="1">
    <citation type="journal article" date="2012" name="Nature">
        <title>Algal genomes reveal evolutionary mosaicism and the fate of nucleomorphs.</title>
        <authorList>
            <consortium name="DOE Joint Genome Institute"/>
            <person name="Curtis B.A."/>
            <person name="Tanifuji G."/>
            <person name="Burki F."/>
            <person name="Gruber A."/>
            <person name="Irimia M."/>
            <person name="Maruyama S."/>
            <person name="Arias M.C."/>
            <person name="Ball S.G."/>
            <person name="Gile G.H."/>
            <person name="Hirakawa Y."/>
            <person name="Hopkins J.F."/>
            <person name="Kuo A."/>
            <person name="Rensing S.A."/>
            <person name="Schmutz J."/>
            <person name="Symeonidi A."/>
            <person name="Elias M."/>
            <person name="Eveleigh R.J."/>
            <person name="Herman E.K."/>
            <person name="Klute M.J."/>
            <person name="Nakayama T."/>
            <person name="Obornik M."/>
            <person name="Reyes-Prieto A."/>
            <person name="Armbrust E.V."/>
            <person name="Aves S.J."/>
            <person name="Beiko R.G."/>
            <person name="Coutinho P."/>
            <person name="Dacks J.B."/>
            <person name="Durnford D.G."/>
            <person name="Fast N.M."/>
            <person name="Green B.R."/>
            <person name="Grisdale C.J."/>
            <person name="Hempel F."/>
            <person name="Henrissat B."/>
            <person name="Hoppner M.P."/>
            <person name="Ishida K."/>
            <person name="Kim E."/>
            <person name="Koreny L."/>
            <person name="Kroth P.G."/>
            <person name="Liu Y."/>
            <person name="Malik S.B."/>
            <person name="Maier U.G."/>
            <person name="McRose D."/>
            <person name="Mock T."/>
            <person name="Neilson J.A."/>
            <person name="Onodera N.T."/>
            <person name="Poole A.M."/>
            <person name="Pritham E.J."/>
            <person name="Richards T.A."/>
            <person name="Rocap G."/>
            <person name="Roy S.W."/>
            <person name="Sarai C."/>
            <person name="Schaack S."/>
            <person name="Shirato S."/>
            <person name="Slamovits C.H."/>
            <person name="Spencer D.F."/>
            <person name="Suzuki S."/>
            <person name="Worden A.Z."/>
            <person name="Zauner S."/>
            <person name="Barry K."/>
            <person name="Bell C."/>
            <person name="Bharti A.K."/>
            <person name="Crow J.A."/>
            <person name="Grimwood J."/>
            <person name="Kramer R."/>
            <person name="Lindquist E."/>
            <person name="Lucas S."/>
            <person name="Salamov A."/>
            <person name="McFadden G.I."/>
            <person name="Lane C.E."/>
            <person name="Keeling P.J."/>
            <person name="Gray M.W."/>
            <person name="Grigoriev I.V."/>
            <person name="Archibald J.M."/>
        </authorList>
    </citation>
    <scope>NUCLEOTIDE SEQUENCE</scope>
    <source>
        <strain evidence="8 10">CCMP2712</strain>
    </source>
</reference>
<sequence length="313" mass="34589">IRSSTGTSVEIMNVGATILKLNTKDRTGELGDIVLGHQDEMRYLQDTNYFGGIVGRVANRIKDGRMVVGGKEYELDCNNGANHLHGGTVGFDKRVWNCRRIRNGLEFSLLSRDDEEGYPGDCQVTARYTLVGDVLTLEMRARSMSATPVNLAQHSYFNLAGHASGNVLGHDVQLFADKYTPMEQQIPTGEVRGVEGSAFDLREPSCLGKKIEQLAREKGLCPAPIGFDDNFVVRNRKQSLLERILSLGREQMHPVAKVVERKTGRTMLVESNAPGVQFYTANFLCGVRGKEGSVYLQHGGLCLETQHFPNSIN</sequence>
<dbReference type="PANTHER" id="PTHR10091">
    <property type="entry name" value="ALDOSE-1-EPIMERASE"/>
    <property type="match status" value="1"/>
</dbReference>
<evidence type="ECO:0000256" key="3">
    <source>
        <dbReference type="ARBA" id="ARBA00023235"/>
    </source>
</evidence>
<dbReference type="GO" id="GO:0006006">
    <property type="term" value="P:glucose metabolic process"/>
    <property type="evidence" value="ECO:0007669"/>
    <property type="project" value="TreeGrafter"/>
</dbReference>
<accession>L1J0M5</accession>
<evidence type="ECO:0000256" key="5">
    <source>
        <dbReference type="PIRSR" id="PIRSR005096-1"/>
    </source>
</evidence>
<feature type="binding site" evidence="7">
    <location>
        <begin position="154"/>
        <end position="156"/>
    </location>
    <ligand>
        <name>beta-D-galactose</name>
        <dbReference type="ChEBI" id="CHEBI:27667"/>
    </ligand>
</feature>
<evidence type="ECO:0000256" key="7">
    <source>
        <dbReference type="PIRSR" id="PIRSR005096-3"/>
    </source>
</evidence>
<evidence type="ECO:0000256" key="2">
    <source>
        <dbReference type="ARBA" id="ARBA00006206"/>
    </source>
</evidence>
<dbReference type="GO" id="GO:0030246">
    <property type="term" value="F:carbohydrate binding"/>
    <property type="evidence" value="ECO:0007669"/>
    <property type="project" value="InterPro"/>
</dbReference>
<dbReference type="OMA" id="IYHHISR"/>
<gene>
    <name evidence="8" type="ORF">GUITHDRAFT_61200</name>
</gene>
<name>L1J0M5_GUITC</name>
<reference evidence="9" key="3">
    <citation type="submission" date="2015-06" db="UniProtKB">
        <authorList>
            <consortium name="EnsemblProtists"/>
        </authorList>
    </citation>
    <scope>IDENTIFICATION</scope>
</reference>
<feature type="non-terminal residue" evidence="8">
    <location>
        <position position="1"/>
    </location>
</feature>
<dbReference type="EnsemblProtists" id="EKX41842">
    <property type="protein sequence ID" value="EKX41842"/>
    <property type="gene ID" value="GUITHDRAFT_61200"/>
</dbReference>
<dbReference type="Gene3D" id="2.70.98.10">
    <property type="match status" value="1"/>
</dbReference>
<keyword evidence="10" id="KW-1185">Reference proteome</keyword>
<proteinExistence type="inferred from homology"/>
<reference evidence="10" key="2">
    <citation type="submission" date="2012-11" db="EMBL/GenBank/DDBJ databases">
        <authorList>
            <person name="Kuo A."/>
            <person name="Curtis B.A."/>
            <person name="Tanifuji G."/>
            <person name="Burki F."/>
            <person name="Gruber A."/>
            <person name="Irimia M."/>
            <person name="Maruyama S."/>
            <person name="Arias M.C."/>
            <person name="Ball S.G."/>
            <person name="Gile G.H."/>
            <person name="Hirakawa Y."/>
            <person name="Hopkins J.F."/>
            <person name="Rensing S.A."/>
            <person name="Schmutz J."/>
            <person name="Symeonidi A."/>
            <person name="Elias M."/>
            <person name="Eveleigh R.J."/>
            <person name="Herman E.K."/>
            <person name="Klute M.J."/>
            <person name="Nakayama T."/>
            <person name="Obornik M."/>
            <person name="Reyes-Prieto A."/>
            <person name="Armbrust E.V."/>
            <person name="Aves S.J."/>
            <person name="Beiko R.G."/>
            <person name="Coutinho P."/>
            <person name="Dacks J.B."/>
            <person name="Durnford D.G."/>
            <person name="Fast N.M."/>
            <person name="Green B.R."/>
            <person name="Grisdale C."/>
            <person name="Hempe F."/>
            <person name="Henrissat B."/>
            <person name="Hoppner M.P."/>
            <person name="Ishida K.-I."/>
            <person name="Kim E."/>
            <person name="Koreny L."/>
            <person name="Kroth P.G."/>
            <person name="Liu Y."/>
            <person name="Malik S.-B."/>
            <person name="Maier U.G."/>
            <person name="McRose D."/>
            <person name="Mock T."/>
            <person name="Neilson J.A."/>
            <person name="Onodera N.T."/>
            <person name="Poole A.M."/>
            <person name="Pritham E.J."/>
            <person name="Richards T.A."/>
            <person name="Rocap G."/>
            <person name="Roy S.W."/>
            <person name="Sarai C."/>
            <person name="Schaack S."/>
            <person name="Shirato S."/>
            <person name="Slamovits C.H."/>
            <person name="Spencer D.F."/>
            <person name="Suzuki S."/>
            <person name="Worden A.Z."/>
            <person name="Zauner S."/>
            <person name="Barry K."/>
            <person name="Bell C."/>
            <person name="Bharti A.K."/>
            <person name="Crow J.A."/>
            <person name="Grimwood J."/>
            <person name="Kramer R."/>
            <person name="Lindquist E."/>
            <person name="Lucas S."/>
            <person name="Salamov A."/>
            <person name="McFadden G.I."/>
            <person name="Lane C.E."/>
            <person name="Keeling P.J."/>
            <person name="Gray M.W."/>
            <person name="Grigoriev I.V."/>
            <person name="Archibald J.M."/>
        </authorList>
    </citation>
    <scope>NUCLEOTIDE SEQUENCE</scope>
    <source>
        <strain evidence="10">CCMP2712</strain>
    </source>
</reference>
<dbReference type="STRING" id="905079.L1J0M5"/>
<dbReference type="InterPro" id="IPR015443">
    <property type="entry name" value="Aldose_1-epimerase"/>
</dbReference>
<dbReference type="UniPathway" id="UPA00242"/>
<keyword evidence="3" id="KW-0413">Isomerase</keyword>
<dbReference type="InterPro" id="IPR047215">
    <property type="entry name" value="Galactose_mutarotase-like"/>
</dbReference>
<dbReference type="eggNOG" id="KOG1604">
    <property type="taxonomic scope" value="Eukaryota"/>
</dbReference>
<evidence type="ECO:0000313" key="10">
    <source>
        <dbReference type="Proteomes" id="UP000011087"/>
    </source>
</evidence>
<dbReference type="GeneID" id="17298545"/>
<evidence type="ECO:0000313" key="8">
    <source>
        <dbReference type="EMBL" id="EKX41842.1"/>
    </source>
</evidence>
<organism evidence="8">
    <name type="scientific">Guillardia theta (strain CCMP2712)</name>
    <name type="common">Cryptophyte</name>
    <dbReference type="NCBI Taxonomy" id="905079"/>
    <lineage>
        <taxon>Eukaryota</taxon>
        <taxon>Cryptophyceae</taxon>
        <taxon>Pyrenomonadales</taxon>
        <taxon>Geminigeraceae</taxon>
        <taxon>Guillardia</taxon>
    </lineage>
</organism>
<feature type="active site" description="Proton donor" evidence="5">
    <location>
        <position position="154"/>
    </location>
</feature>